<dbReference type="InterPro" id="IPR000600">
    <property type="entry name" value="ROK"/>
</dbReference>
<dbReference type="InterPro" id="IPR036390">
    <property type="entry name" value="WH_DNA-bd_sf"/>
</dbReference>
<accession>A0A9C9NL05</accession>
<organism evidence="1 2">
    <name type="scientific">Aurantimonas coralicida</name>
    <dbReference type="NCBI Taxonomy" id="182270"/>
    <lineage>
        <taxon>Bacteria</taxon>
        <taxon>Pseudomonadati</taxon>
        <taxon>Pseudomonadota</taxon>
        <taxon>Alphaproteobacteria</taxon>
        <taxon>Hyphomicrobiales</taxon>
        <taxon>Aurantimonadaceae</taxon>
        <taxon>Aurantimonas</taxon>
    </lineage>
</organism>
<evidence type="ECO:0000313" key="1">
    <source>
        <dbReference type="EMBL" id="HEU03428.1"/>
    </source>
</evidence>
<reference evidence="1" key="1">
    <citation type="journal article" date="2020" name="mSystems">
        <title>Genome- and Community-Level Interaction Insights into Carbon Utilization and Element Cycling Functions of Hydrothermarchaeota in Hydrothermal Sediment.</title>
        <authorList>
            <person name="Zhou Z."/>
            <person name="Liu Y."/>
            <person name="Xu W."/>
            <person name="Pan J."/>
            <person name="Luo Z.H."/>
            <person name="Li M."/>
        </authorList>
    </citation>
    <scope>NUCLEOTIDE SEQUENCE</scope>
    <source>
        <strain evidence="1">HyVt-347</strain>
    </source>
</reference>
<comment type="caution">
    <text evidence="1">The sequence shown here is derived from an EMBL/GenBank/DDBJ whole genome shotgun (WGS) entry which is preliminary data.</text>
</comment>
<protein>
    <submittedName>
        <fullName evidence="1">ROK family protein</fullName>
    </submittedName>
</protein>
<dbReference type="InterPro" id="IPR043129">
    <property type="entry name" value="ATPase_NBD"/>
</dbReference>
<dbReference type="Gene3D" id="3.30.420.40">
    <property type="match status" value="2"/>
</dbReference>
<dbReference type="AlphaFoldDB" id="A0A9C9NL05"/>
<evidence type="ECO:0000313" key="2">
    <source>
        <dbReference type="Proteomes" id="UP000885680"/>
    </source>
</evidence>
<dbReference type="Gene3D" id="1.10.10.10">
    <property type="entry name" value="Winged helix-like DNA-binding domain superfamily/Winged helix DNA-binding domain"/>
    <property type="match status" value="1"/>
</dbReference>
<dbReference type="PANTHER" id="PTHR18964">
    <property type="entry name" value="ROK (REPRESSOR, ORF, KINASE) FAMILY"/>
    <property type="match status" value="1"/>
</dbReference>
<dbReference type="PANTHER" id="PTHR18964:SF173">
    <property type="entry name" value="GLUCOKINASE"/>
    <property type="match status" value="1"/>
</dbReference>
<dbReference type="EMBL" id="DRGN01000352">
    <property type="protein sequence ID" value="HEU03428.1"/>
    <property type="molecule type" value="Genomic_DNA"/>
</dbReference>
<gene>
    <name evidence="1" type="ORF">ENH89_24590</name>
</gene>
<name>A0A9C9NL05_9HYPH</name>
<dbReference type="SUPFAM" id="SSF46785">
    <property type="entry name" value="Winged helix' DNA-binding domain"/>
    <property type="match status" value="1"/>
</dbReference>
<dbReference type="Pfam" id="PF00480">
    <property type="entry name" value="ROK"/>
    <property type="match status" value="1"/>
</dbReference>
<feature type="non-terminal residue" evidence="1">
    <location>
        <position position="260"/>
    </location>
</feature>
<dbReference type="SUPFAM" id="SSF53067">
    <property type="entry name" value="Actin-like ATPase domain"/>
    <property type="match status" value="1"/>
</dbReference>
<sequence>MLAKTDADDVRAHNRRAVIDHLRRTPISTRKAMSAATGLSVSAASAIATALLRAGLIVEIEEDGPAARRGRPGRNLALGGSAASVAVAKIAVGEVVVRICDYRGDLLGEARRECDISGFGEGDIVRLLATLLGEATLGLAGNTMPRNLVVAVQGKTDGNARRILWSPALKARDLDIAGPLTALTGVPVGVFNDCSLMPEAFRWKPDFAHRDFATLFIGVGVGMGLRLGGTTFRGQRSSAVEFGHINHIPGGALCRCGNRG</sequence>
<dbReference type="InterPro" id="IPR036388">
    <property type="entry name" value="WH-like_DNA-bd_sf"/>
</dbReference>
<proteinExistence type="predicted"/>
<dbReference type="Proteomes" id="UP000885680">
    <property type="component" value="Unassembled WGS sequence"/>
</dbReference>